<dbReference type="Gene3D" id="3.40.50.10320">
    <property type="entry name" value="LmbE-like"/>
    <property type="match status" value="1"/>
</dbReference>
<evidence type="ECO:0000313" key="1">
    <source>
        <dbReference type="EMBL" id="NCJ07301.1"/>
    </source>
</evidence>
<dbReference type="PANTHER" id="PTHR12993:SF30">
    <property type="entry name" value="N-ACETYL-ALPHA-D-GLUCOSAMINYL L-MALATE DEACETYLASE 1"/>
    <property type="match status" value="1"/>
</dbReference>
<sequence length="224" mass="26060">MLTVTFDINPETQPLHILCLGAHSDDIEIGCLGTLLTLINRYPRVAITWVVLGAANERSQEALESASIILKQVAEQKIIIQGFRDGFLPYLGIEVKDFFEELKQSITPNLIFTHYRQDRHQDHRFISDLTWSTFRDHLILEYEIPKYDGDLSSPNFFFEIDEKICKEKTLHLIQYFSSQKSRQWFTEDTFLALMRLRGIESNAASGYAEAFYCRKVLIQRFSPE</sequence>
<comment type="caution">
    <text evidence="1">The sequence shown here is derived from an EMBL/GenBank/DDBJ whole genome shotgun (WGS) entry which is preliminary data.</text>
</comment>
<dbReference type="Pfam" id="PF02585">
    <property type="entry name" value="PIG-L"/>
    <property type="match status" value="1"/>
</dbReference>
<keyword evidence="2" id="KW-1185">Reference proteome</keyword>
<dbReference type="GO" id="GO:0016811">
    <property type="term" value="F:hydrolase activity, acting on carbon-nitrogen (but not peptide) bonds, in linear amides"/>
    <property type="evidence" value="ECO:0007669"/>
    <property type="project" value="TreeGrafter"/>
</dbReference>
<dbReference type="InterPro" id="IPR003737">
    <property type="entry name" value="GlcNAc_PI_deacetylase-related"/>
</dbReference>
<accession>A0A8K2A0G0</accession>
<proteinExistence type="predicted"/>
<evidence type="ECO:0000313" key="2">
    <source>
        <dbReference type="Proteomes" id="UP000607397"/>
    </source>
</evidence>
<dbReference type="AlphaFoldDB" id="A0A8K2A0G0"/>
<organism evidence="1 2">
    <name type="scientific">Petrachloros mirabilis ULC683</name>
    <dbReference type="NCBI Taxonomy" id="2781853"/>
    <lineage>
        <taxon>Bacteria</taxon>
        <taxon>Bacillati</taxon>
        <taxon>Cyanobacteriota</taxon>
        <taxon>Cyanophyceae</taxon>
        <taxon>Synechococcales</taxon>
        <taxon>Petrachlorosaceae</taxon>
        <taxon>Petrachloros</taxon>
        <taxon>Petrachloros mirabilis</taxon>
    </lineage>
</organism>
<dbReference type="Proteomes" id="UP000607397">
    <property type="component" value="Unassembled WGS sequence"/>
</dbReference>
<dbReference type="SUPFAM" id="SSF102588">
    <property type="entry name" value="LmbE-like"/>
    <property type="match status" value="1"/>
</dbReference>
<dbReference type="EMBL" id="WVIC01000024">
    <property type="protein sequence ID" value="NCJ07301.1"/>
    <property type="molecule type" value="Genomic_DNA"/>
</dbReference>
<gene>
    <name evidence="1" type="ORF">GS597_12445</name>
</gene>
<dbReference type="InterPro" id="IPR024078">
    <property type="entry name" value="LmbE-like_dom_sf"/>
</dbReference>
<reference evidence="1" key="1">
    <citation type="submission" date="2019-12" db="EMBL/GenBank/DDBJ databases">
        <title>High-Quality draft genome sequences of three cyanobacteria isolated from the limestone walls of the Old Cathedral of Coimbra.</title>
        <authorList>
            <person name="Tiago I."/>
            <person name="Soares F."/>
            <person name="Portugal A."/>
        </authorList>
    </citation>
    <scope>NUCLEOTIDE SEQUENCE [LARGE SCALE GENOMIC DNA]</scope>
    <source>
        <strain evidence="1">C</strain>
    </source>
</reference>
<dbReference type="PANTHER" id="PTHR12993">
    <property type="entry name" value="N-ACETYLGLUCOSAMINYL-PHOSPHATIDYLINOSITOL DE-N-ACETYLASE-RELATED"/>
    <property type="match status" value="1"/>
</dbReference>
<protein>
    <submittedName>
        <fullName evidence="1">PIG-L family deacetylase</fullName>
    </submittedName>
</protein>
<name>A0A8K2A0G0_9CYAN</name>
<dbReference type="RefSeq" id="WP_161825778.1">
    <property type="nucleotide sequence ID" value="NZ_WVIC01000024.1"/>
</dbReference>